<keyword evidence="6" id="KW-0479">Metal-binding</keyword>
<keyword evidence="9" id="KW-0411">Iron-sulfur</keyword>
<evidence type="ECO:0000256" key="9">
    <source>
        <dbReference type="ARBA" id="ARBA00023014"/>
    </source>
</evidence>
<keyword evidence="4" id="KW-0500">Molybdenum</keyword>
<dbReference type="InterPro" id="IPR037165">
    <property type="entry name" value="AldOxase/xan_DH_Mopterin-bd_sf"/>
</dbReference>
<keyword evidence="15" id="KW-1185">Reference proteome</keyword>
<comment type="cofactor">
    <cofactor evidence="1">
        <name>Mo-molybdopterin</name>
        <dbReference type="ChEBI" id="CHEBI:71302"/>
    </cofactor>
</comment>
<dbReference type="InterPro" id="IPR046867">
    <property type="entry name" value="AldOxase/xan_DH_MoCoBD2"/>
</dbReference>
<dbReference type="FunFam" id="3.30.365.10:FF:000001">
    <property type="entry name" value="Xanthine dehydrogenase oxidase"/>
    <property type="match status" value="1"/>
</dbReference>
<comment type="cofactor">
    <cofactor evidence="10">
        <name>[2Fe-2S] cluster</name>
        <dbReference type="ChEBI" id="CHEBI:190135"/>
    </cofactor>
</comment>
<evidence type="ECO:0000256" key="6">
    <source>
        <dbReference type="ARBA" id="ARBA00022723"/>
    </source>
</evidence>
<dbReference type="GO" id="GO:0005506">
    <property type="term" value="F:iron ion binding"/>
    <property type="evidence" value="ECO:0007669"/>
    <property type="project" value="InterPro"/>
</dbReference>
<dbReference type="Gene3D" id="3.30.365.10">
    <property type="entry name" value="Aldehyde oxidase/xanthine dehydrogenase, molybdopterin binding domain"/>
    <property type="match status" value="4"/>
</dbReference>
<feature type="compositionally biased region" description="Low complexity" evidence="12">
    <location>
        <begin position="50"/>
        <end position="63"/>
    </location>
</feature>
<evidence type="ECO:0000313" key="14">
    <source>
        <dbReference type="EMBL" id="MBB3182736.1"/>
    </source>
</evidence>
<dbReference type="InterPro" id="IPR014309">
    <property type="entry name" value="Xanthine_DH_Mopterin-bd_su"/>
</dbReference>
<name>A0A7W5GY64_9GAMM</name>
<protein>
    <submittedName>
        <fullName evidence="14">Xanthine dehydrogenase large subunit</fullName>
        <ecNumber evidence="14">1.17.1.4</ecNumber>
    </submittedName>
</protein>
<organism evidence="14 15">
    <name type="scientific">Halomonas fontilapidosi</name>
    <dbReference type="NCBI Taxonomy" id="616675"/>
    <lineage>
        <taxon>Bacteria</taxon>
        <taxon>Pseudomonadati</taxon>
        <taxon>Pseudomonadota</taxon>
        <taxon>Gammaproteobacteria</taxon>
        <taxon>Oceanospirillales</taxon>
        <taxon>Halomonadaceae</taxon>
        <taxon>Halomonas</taxon>
    </lineage>
</organism>
<evidence type="ECO:0000313" key="15">
    <source>
        <dbReference type="Proteomes" id="UP000563050"/>
    </source>
</evidence>
<dbReference type="RefSeq" id="WP_183313067.1">
    <property type="nucleotide sequence ID" value="NZ_JACHXQ010000001.1"/>
</dbReference>
<sequence length="823" mass="88752">MRTLTKLDAPSRATNDLDDATTRVREEQQGRIKGDGPLARGTEPQETPPAVSRGGAGSASAHESAVKHVTGRAAYIDDIAAPADALHLALGLSPVAHGRLTRLDLEAVRARPGVVDVVAFSDVPGHTDIGPVFPGDPIFVEDEISYAGQVLFAVAAETHRAAREAVKAAIVEVDEQPASLDPVGAAGRGEAVRPPHVQQSGDWQRSLADAAHVIEGEQFVGGQEHFYLEGQACLVQPTEDEGVIVHTSNQHPSETQKLVAEVLGIPFHAVTVEVRRMGGGFGGKETQASPWACIAALVARRTGRTTRLRLPRAEDMRVTGKRHPFHNRYRLGVDAAGVIQGGELTLIGDCGYSPDLSDAIVDRAMFHADNAYFLGEARVTGHRARTHTASNTAFRGFGGPQGMMVIEAAMDDIARRLGEDPLTIRKRNLYRPGRETTHYGQTVEQVALLHHVVERLEASSDYWARREAITAFNAESPVIKRGMALTPVKFGISFTAKHLNQAGALLHVYTDGSVQINHGGTEMGQGLHTKICQVVARELALDLETVRITATRTDKVPNTSPTAASSGADLNGMAARDACLSLKARLFDFASEHYALDREGMRLEAGALVTGAGESERRIPWGELVQAAYLGRVSLSEKGFYATPLIHYDRMTGQGRPFYYFAHGAAVAEVSVDTLTGEYQVDRVDILHDVGDSLNPAIDIGQVEGGFIQGMGWLTSEELRWNDGGQLISDGPATYKIPTYGDLPPSFNVELLQGHPNSMASIYRSKAVGEPPFMLGISVWAALRDALSSINDYREAPRLDTPATPERVLLAAETLRHRGESTP</sequence>
<evidence type="ECO:0000256" key="12">
    <source>
        <dbReference type="SAM" id="MobiDB-lite"/>
    </source>
</evidence>
<keyword evidence="5" id="KW-0001">2Fe-2S</keyword>
<feature type="domain" description="Aldehyde oxidase/xanthine dehydrogenase a/b hammerhead" evidence="13">
    <location>
        <begin position="70"/>
        <end position="177"/>
    </location>
</feature>
<evidence type="ECO:0000256" key="1">
    <source>
        <dbReference type="ARBA" id="ARBA00001924"/>
    </source>
</evidence>
<keyword evidence="8" id="KW-0408">Iron</keyword>
<comment type="cofactor">
    <cofactor evidence="11">
        <name>Mo-molybdopterin cytosine dinucleotide</name>
        <dbReference type="ChEBI" id="CHEBI:71308"/>
    </cofactor>
</comment>
<dbReference type="FunFam" id="3.30.365.10:FF:000002">
    <property type="entry name" value="Xanthine dehydrogenase oxidase"/>
    <property type="match status" value="1"/>
</dbReference>
<evidence type="ECO:0000256" key="8">
    <source>
        <dbReference type="ARBA" id="ARBA00023004"/>
    </source>
</evidence>
<evidence type="ECO:0000259" key="13">
    <source>
        <dbReference type="SMART" id="SM01008"/>
    </source>
</evidence>
<dbReference type="PANTHER" id="PTHR11908:SF132">
    <property type="entry name" value="ALDEHYDE OXIDASE 1-RELATED"/>
    <property type="match status" value="1"/>
</dbReference>
<evidence type="ECO:0000256" key="3">
    <source>
        <dbReference type="ARBA" id="ARBA00006849"/>
    </source>
</evidence>
<dbReference type="EMBL" id="JACHXQ010000001">
    <property type="protein sequence ID" value="MBB3182736.1"/>
    <property type="molecule type" value="Genomic_DNA"/>
</dbReference>
<dbReference type="SUPFAM" id="SSF56003">
    <property type="entry name" value="Molybdenum cofactor-binding domain"/>
    <property type="match status" value="1"/>
</dbReference>
<accession>A0A7W5GY64</accession>
<dbReference type="InterPro" id="IPR000674">
    <property type="entry name" value="Ald_Oxase/Xan_DH_a/b"/>
</dbReference>
<dbReference type="SUPFAM" id="SSF54665">
    <property type="entry name" value="CO dehydrogenase molybdoprotein N-domain-like"/>
    <property type="match status" value="1"/>
</dbReference>
<dbReference type="Pfam" id="PF20256">
    <property type="entry name" value="MoCoBD_2"/>
    <property type="match status" value="1"/>
</dbReference>
<dbReference type="InterPro" id="IPR008274">
    <property type="entry name" value="AldOxase/xan_DH_MoCoBD1"/>
</dbReference>
<evidence type="ECO:0000256" key="2">
    <source>
        <dbReference type="ARBA" id="ARBA00001974"/>
    </source>
</evidence>
<evidence type="ECO:0000256" key="4">
    <source>
        <dbReference type="ARBA" id="ARBA00022505"/>
    </source>
</evidence>
<dbReference type="InterPro" id="IPR036856">
    <property type="entry name" value="Ald_Oxase/Xan_DH_a/b_sf"/>
</dbReference>
<evidence type="ECO:0000256" key="11">
    <source>
        <dbReference type="ARBA" id="ARBA00053029"/>
    </source>
</evidence>
<dbReference type="GO" id="GO:0051537">
    <property type="term" value="F:2 iron, 2 sulfur cluster binding"/>
    <property type="evidence" value="ECO:0007669"/>
    <property type="project" value="UniProtKB-KW"/>
</dbReference>
<feature type="compositionally biased region" description="Basic and acidic residues" evidence="12">
    <location>
        <begin position="20"/>
        <end position="34"/>
    </location>
</feature>
<dbReference type="Pfam" id="PF02738">
    <property type="entry name" value="MoCoBD_1"/>
    <property type="match status" value="1"/>
</dbReference>
<evidence type="ECO:0000256" key="5">
    <source>
        <dbReference type="ARBA" id="ARBA00022714"/>
    </source>
</evidence>
<evidence type="ECO:0000256" key="10">
    <source>
        <dbReference type="ARBA" id="ARBA00034078"/>
    </source>
</evidence>
<dbReference type="NCBIfam" id="TIGR02965">
    <property type="entry name" value="xanthine_xdhB"/>
    <property type="match status" value="1"/>
</dbReference>
<comment type="similarity">
    <text evidence="3">Belongs to the xanthine dehydrogenase family.</text>
</comment>
<gene>
    <name evidence="14" type="ORF">FHR95_000260</name>
</gene>
<dbReference type="Gene3D" id="3.90.1170.50">
    <property type="entry name" value="Aldehyde oxidase/xanthine dehydrogenase, a/b hammerhead"/>
    <property type="match status" value="1"/>
</dbReference>
<dbReference type="Proteomes" id="UP000563050">
    <property type="component" value="Unassembled WGS sequence"/>
</dbReference>
<dbReference type="InterPro" id="IPR016208">
    <property type="entry name" value="Ald_Oxase/xanthine_DH-like"/>
</dbReference>
<keyword evidence="7 14" id="KW-0560">Oxidoreductase</keyword>
<comment type="cofactor">
    <cofactor evidence="2">
        <name>FAD</name>
        <dbReference type="ChEBI" id="CHEBI:57692"/>
    </cofactor>
</comment>
<dbReference type="Pfam" id="PF01315">
    <property type="entry name" value="Ald_Xan_dh_C"/>
    <property type="match status" value="1"/>
</dbReference>
<dbReference type="GO" id="GO:0030151">
    <property type="term" value="F:molybdenum ion binding"/>
    <property type="evidence" value="ECO:0007669"/>
    <property type="project" value="InterPro"/>
</dbReference>
<dbReference type="GO" id="GO:0004854">
    <property type="term" value="F:xanthine dehydrogenase activity"/>
    <property type="evidence" value="ECO:0007669"/>
    <property type="project" value="UniProtKB-EC"/>
</dbReference>
<dbReference type="PANTHER" id="PTHR11908">
    <property type="entry name" value="XANTHINE DEHYDROGENASE"/>
    <property type="match status" value="1"/>
</dbReference>
<comment type="caution">
    <text evidence="14">The sequence shown here is derived from an EMBL/GenBank/DDBJ whole genome shotgun (WGS) entry which is preliminary data.</text>
</comment>
<evidence type="ECO:0000256" key="7">
    <source>
        <dbReference type="ARBA" id="ARBA00023002"/>
    </source>
</evidence>
<dbReference type="EC" id="1.17.1.4" evidence="14"/>
<proteinExistence type="inferred from homology"/>
<reference evidence="14 15" key="1">
    <citation type="submission" date="2020-08" db="EMBL/GenBank/DDBJ databases">
        <title>Genomic Encyclopedia of Type Strains, Phase III (KMG-III): the genomes of soil and plant-associated and newly described type strains.</title>
        <authorList>
            <person name="Whitman W."/>
        </authorList>
    </citation>
    <scope>NUCLEOTIDE SEQUENCE [LARGE SCALE GENOMIC DNA]</scope>
    <source>
        <strain evidence="14 15">CECT 7341</strain>
    </source>
</reference>
<dbReference type="AlphaFoldDB" id="A0A7W5GY64"/>
<feature type="region of interest" description="Disordered" evidence="12">
    <location>
        <begin position="1"/>
        <end position="64"/>
    </location>
</feature>
<dbReference type="SMART" id="SM01008">
    <property type="entry name" value="Ald_Xan_dh_C"/>
    <property type="match status" value="1"/>
</dbReference>